<dbReference type="Proteomes" id="UP000198960">
    <property type="component" value="Unassembled WGS sequence"/>
</dbReference>
<sequence>MSAVHDVPSRDWACPDCGDLREFVQPPCADGHTDEGGECPEWVCADCGAAVFAGPTPVTMRRAA</sequence>
<reference evidence="2" key="1">
    <citation type="submission" date="2016-10" db="EMBL/GenBank/DDBJ databases">
        <authorList>
            <person name="Varghese N."/>
            <person name="Submissions S."/>
        </authorList>
    </citation>
    <scope>NUCLEOTIDE SEQUENCE [LARGE SCALE GENOMIC DNA]</scope>
    <source>
        <strain evidence="2">DSM 45413</strain>
    </source>
</reference>
<dbReference type="EMBL" id="FOEE01000006">
    <property type="protein sequence ID" value="SEO89619.1"/>
    <property type="molecule type" value="Genomic_DNA"/>
</dbReference>
<evidence type="ECO:0000313" key="2">
    <source>
        <dbReference type="Proteomes" id="UP000198960"/>
    </source>
</evidence>
<evidence type="ECO:0000313" key="1">
    <source>
        <dbReference type="EMBL" id="SEO89619.1"/>
    </source>
</evidence>
<keyword evidence="2" id="KW-1185">Reference proteome</keyword>
<dbReference type="RefSeq" id="WP_139220457.1">
    <property type="nucleotide sequence ID" value="NZ_FOEE01000006.1"/>
</dbReference>
<dbReference type="OrthoDB" id="3831322at2"/>
<dbReference type="AlphaFoldDB" id="A0A1H8TET6"/>
<gene>
    <name evidence="1" type="ORF">SAMN05660991_02206</name>
</gene>
<proteinExistence type="predicted"/>
<organism evidence="1 2">
    <name type="scientific">Trujillonella endophytica</name>
    <dbReference type="NCBI Taxonomy" id="673521"/>
    <lineage>
        <taxon>Bacteria</taxon>
        <taxon>Bacillati</taxon>
        <taxon>Actinomycetota</taxon>
        <taxon>Actinomycetes</taxon>
        <taxon>Geodermatophilales</taxon>
        <taxon>Geodermatophilaceae</taxon>
        <taxon>Trujillonella</taxon>
    </lineage>
</organism>
<name>A0A1H8TET6_9ACTN</name>
<accession>A0A1H8TET6</accession>
<dbReference type="STRING" id="673521.SAMN05660991_02206"/>
<protein>
    <submittedName>
        <fullName evidence="1">Uncharacterized protein</fullName>
    </submittedName>
</protein>